<comment type="function">
    <text evidence="9">Probably part of an ABC transporter complex. Responsible for energy coupling to the transport system.</text>
</comment>
<dbReference type="GO" id="GO:0005524">
    <property type="term" value="F:ATP binding"/>
    <property type="evidence" value="ECO:0007669"/>
    <property type="project" value="UniProtKB-KW"/>
</dbReference>
<dbReference type="InterPro" id="IPR050095">
    <property type="entry name" value="ECF_ABC_transporter_ATP-bd"/>
</dbReference>
<dbReference type="InterPro" id="IPR017871">
    <property type="entry name" value="ABC_transporter-like_CS"/>
</dbReference>
<keyword evidence="7" id="KW-1278">Translocase</keyword>
<comment type="similarity">
    <text evidence="2">Belongs to the ABC transporter superfamily.</text>
</comment>
<comment type="caution">
    <text evidence="11">The sequence shown here is derived from an EMBL/GenBank/DDBJ whole genome shotgun (WGS) entry which is preliminary data.</text>
</comment>
<dbReference type="GO" id="GO:0016887">
    <property type="term" value="F:ATP hydrolysis activity"/>
    <property type="evidence" value="ECO:0007669"/>
    <property type="project" value="InterPro"/>
</dbReference>
<dbReference type="CDD" id="cd03225">
    <property type="entry name" value="ABC_cobalt_CbiO_domain1"/>
    <property type="match status" value="1"/>
</dbReference>
<reference evidence="11" key="1">
    <citation type="journal article" date="2020" name="mSystems">
        <title>Genome- and Community-Level Interaction Insights into Carbon Utilization and Element Cycling Functions of Hydrothermarchaeota in Hydrothermal Sediment.</title>
        <authorList>
            <person name="Zhou Z."/>
            <person name="Liu Y."/>
            <person name="Xu W."/>
            <person name="Pan J."/>
            <person name="Luo Z.H."/>
            <person name="Li M."/>
        </authorList>
    </citation>
    <scope>NUCLEOTIDE SEQUENCE [LARGE SCALE GENOMIC DNA]</scope>
    <source>
        <strain evidence="11">SpSt-1056</strain>
    </source>
</reference>
<evidence type="ECO:0000256" key="3">
    <source>
        <dbReference type="ARBA" id="ARBA00022448"/>
    </source>
</evidence>
<keyword evidence="8" id="KW-0472">Membrane</keyword>
<evidence type="ECO:0000313" key="11">
    <source>
        <dbReference type="EMBL" id="HHK67987.1"/>
    </source>
</evidence>
<organism evidence="11">
    <name type="scientific">Caldiarchaeum subterraneum</name>
    <dbReference type="NCBI Taxonomy" id="311458"/>
    <lineage>
        <taxon>Archaea</taxon>
        <taxon>Nitrososphaerota</taxon>
        <taxon>Candidatus Caldarchaeales</taxon>
        <taxon>Candidatus Caldarchaeaceae</taxon>
        <taxon>Candidatus Caldarchaeum</taxon>
    </lineage>
</organism>
<keyword evidence="3" id="KW-0813">Transport</keyword>
<dbReference type="PANTHER" id="PTHR43553:SF27">
    <property type="entry name" value="ENERGY-COUPLING FACTOR TRANSPORTER ATP-BINDING PROTEIN ECFA2"/>
    <property type="match status" value="1"/>
</dbReference>
<dbReference type="PROSITE" id="PS50893">
    <property type="entry name" value="ABC_TRANSPORTER_2"/>
    <property type="match status" value="1"/>
</dbReference>
<dbReference type="InterPro" id="IPR003439">
    <property type="entry name" value="ABC_transporter-like_ATP-bd"/>
</dbReference>
<evidence type="ECO:0000256" key="4">
    <source>
        <dbReference type="ARBA" id="ARBA00022475"/>
    </source>
</evidence>
<dbReference type="PANTHER" id="PTHR43553">
    <property type="entry name" value="HEAVY METAL TRANSPORTER"/>
    <property type="match status" value="1"/>
</dbReference>
<feature type="domain" description="ABC transporter" evidence="10">
    <location>
        <begin position="4"/>
        <end position="244"/>
    </location>
</feature>
<comment type="subcellular location">
    <subcellularLocation>
        <location evidence="1">Cell membrane</location>
        <topology evidence="1">Peripheral membrane protein</topology>
    </subcellularLocation>
</comment>
<dbReference type="Gene3D" id="3.40.50.300">
    <property type="entry name" value="P-loop containing nucleotide triphosphate hydrolases"/>
    <property type="match status" value="1"/>
</dbReference>
<evidence type="ECO:0000256" key="5">
    <source>
        <dbReference type="ARBA" id="ARBA00022741"/>
    </source>
</evidence>
<evidence type="ECO:0000256" key="8">
    <source>
        <dbReference type="ARBA" id="ARBA00023136"/>
    </source>
</evidence>
<evidence type="ECO:0000256" key="2">
    <source>
        <dbReference type="ARBA" id="ARBA00005417"/>
    </source>
</evidence>
<dbReference type="Pfam" id="PF00005">
    <property type="entry name" value="ABC_tran"/>
    <property type="match status" value="1"/>
</dbReference>
<evidence type="ECO:0000256" key="7">
    <source>
        <dbReference type="ARBA" id="ARBA00022967"/>
    </source>
</evidence>
<dbReference type="SUPFAM" id="SSF52540">
    <property type="entry name" value="P-loop containing nucleoside triphosphate hydrolases"/>
    <property type="match status" value="1"/>
</dbReference>
<dbReference type="GO" id="GO:0043190">
    <property type="term" value="C:ATP-binding cassette (ABC) transporter complex"/>
    <property type="evidence" value="ECO:0007669"/>
    <property type="project" value="TreeGrafter"/>
</dbReference>
<dbReference type="PROSITE" id="PS00211">
    <property type="entry name" value="ABC_TRANSPORTER_1"/>
    <property type="match status" value="1"/>
</dbReference>
<dbReference type="SMART" id="SM00382">
    <property type="entry name" value="AAA"/>
    <property type="match status" value="1"/>
</dbReference>
<dbReference type="FunFam" id="3.40.50.300:FF:000224">
    <property type="entry name" value="Energy-coupling factor transporter ATP-binding protein EcfA"/>
    <property type="match status" value="1"/>
</dbReference>
<gene>
    <name evidence="11" type="ORF">ENM11_02375</name>
</gene>
<accession>A0A7C5Q663</accession>
<dbReference type="InterPro" id="IPR003593">
    <property type="entry name" value="AAA+_ATPase"/>
</dbReference>
<protein>
    <submittedName>
        <fullName evidence="11">ABC transporter ATP-binding protein</fullName>
    </submittedName>
</protein>
<dbReference type="InterPro" id="IPR015856">
    <property type="entry name" value="ABC_transpr_CbiO/EcfA_su"/>
</dbReference>
<proteinExistence type="inferred from homology"/>
<dbReference type="GO" id="GO:0042626">
    <property type="term" value="F:ATPase-coupled transmembrane transporter activity"/>
    <property type="evidence" value="ECO:0007669"/>
    <property type="project" value="TreeGrafter"/>
</dbReference>
<dbReference type="InterPro" id="IPR027417">
    <property type="entry name" value="P-loop_NTPase"/>
</dbReference>
<sequence length="282" mass="31409">MKIIEVRDLSFTYAGGAKPALSHVSLDVEEGEFVLVVGPSGGGKSTLCRCLNGLIPHFYDGEYSGKVVVDGLEVDRTPTYVLSQHVGMVFQNPQNQLFSLSVESDVAFPLENLGLPREEIRERVDEALSIMNIEHLRDRSPFELSGGQQQRVAIASILAMRPRIIVMDEPTSCLDPLSAVNLFNSIDEIRRKLGLTIILVEHRVDLAAARASKLVVVSDGQIVYAGKPRDFFERHNPHAYGVAFPRVAKLSLMMQRMHNDWDGVSLSPEEFVDEVRKHVGRF</sequence>
<dbReference type="AlphaFoldDB" id="A0A7C5Q663"/>
<name>A0A7C5Q663_CALS0</name>
<evidence type="ECO:0000259" key="10">
    <source>
        <dbReference type="PROSITE" id="PS50893"/>
    </source>
</evidence>
<keyword evidence="4" id="KW-1003">Cell membrane</keyword>
<keyword evidence="5" id="KW-0547">Nucleotide-binding</keyword>
<keyword evidence="6 11" id="KW-0067">ATP-binding</keyword>
<evidence type="ECO:0000256" key="9">
    <source>
        <dbReference type="ARBA" id="ARBA00025157"/>
    </source>
</evidence>
<evidence type="ECO:0000256" key="1">
    <source>
        <dbReference type="ARBA" id="ARBA00004202"/>
    </source>
</evidence>
<evidence type="ECO:0000256" key="6">
    <source>
        <dbReference type="ARBA" id="ARBA00022840"/>
    </source>
</evidence>
<dbReference type="EMBL" id="DRWN01000021">
    <property type="protein sequence ID" value="HHK67987.1"/>
    <property type="molecule type" value="Genomic_DNA"/>
</dbReference>